<organism evidence="1">
    <name type="scientific">Spirodela intermedia</name>
    <name type="common">Intermediate duckweed</name>
    <dbReference type="NCBI Taxonomy" id="51605"/>
    <lineage>
        <taxon>Eukaryota</taxon>
        <taxon>Viridiplantae</taxon>
        <taxon>Streptophyta</taxon>
        <taxon>Embryophyta</taxon>
        <taxon>Tracheophyta</taxon>
        <taxon>Spermatophyta</taxon>
        <taxon>Magnoliopsida</taxon>
        <taxon>Liliopsida</taxon>
        <taxon>Araceae</taxon>
        <taxon>Lemnoideae</taxon>
        <taxon>Spirodela</taxon>
    </lineage>
</organism>
<gene>
    <name evidence="1" type="ORF">SI7747_06008413</name>
</gene>
<reference evidence="1 2" key="1">
    <citation type="submission" date="2019-12" db="EMBL/GenBank/DDBJ databases">
        <authorList>
            <person name="Scholz U."/>
            <person name="Mascher M."/>
            <person name="Fiebig A."/>
        </authorList>
    </citation>
    <scope>NUCLEOTIDE SEQUENCE</scope>
</reference>
<keyword evidence="2" id="KW-1185">Reference proteome</keyword>
<name>A0A7I8IW34_SPIIN</name>
<sequence>MYNWMIVASYHHRIINKIYDCDVKFFYQKCHQFWSNS</sequence>
<accession>A0A7I8IW34</accession>
<dbReference type="EMBL" id="CACRZD030000006">
    <property type="protein sequence ID" value="CAA6662019.1"/>
    <property type="molecule type" value="Genomic_DNA"/>
</dbReference>
<dbReference type="EMBL" id="LR743593">
    <property type="protein sequence ID" value="CAA2622366.1"/>
    <property type="molecule type" value="Genomic_DNA"/>
</dbReference>
<dbReference type="Proteomes" id="UP001189122">
    <property type="component" value="Unassembled WGS sequence"/>
</dbReference>
<protein>
    <submittedName>
        <fullName evidence="1">Uncharacterized protein</fullName>
    </submittedName>
</protein>
<proteinExistence type="predicted"/>
<dbReference type="AlphaFoldDB" id="A0A7I8IW34"/>
<evidence type="ECO:0000313" key="2">
    <source>
        <dbReference type="Proteomes" id="UP001189122"/>
    </source>
</evidence>
<evidence type="ECO:0000313" key="1">
    <source>
        <dbReference type="EMBL" id="CAA2622366.1"/>
    </source>
</evidence>